<sequence length="73" mass="7759">MVSISMSAVLLAAIVLFVSLSIVALGGGLALKIMLNNTDQNDSYLLSTSVKKTFVTSLVIALLLIYYYLSTTA</sequence>
<dbReference type="RefSeq" id="WP_072064206.1">
    <property type="nucleotide sequence ID" value="NZ_CVRY01000004.1"/>
</dbReference>
<gene>
    <name evidence="2" type="ORF">BN1804_02383</name>
</gene>
<keyword evidence="1" id="KW-0472">Membrane</keyword>
<accession>A0A0G4QC96</accession>
<dbReference type="EMBL" id="CVRY01000004">
    <property type="protein sequence ID" value="CRL63199.1"/>
    <property type="molecule type" value="Genomic_DNA"/>
</dbReference>
<keyword evidence="1" id="KW-1133">Transmembrane helix</keyword>
<dbReference type="Proteomes" id="UP000183920">
    <property type="component" value="Unassembled WGS sequence"/>
</dbReference>
<feature type="transmembrane region" description="Helical" evidence="1">
    <location>
        <begin position="54"/>
        <end position="69"/>
    </location>
</feature>
<reference evidence="3" key="1">
    <citation type="submission" date="2015-06" db="EMBL/GenBank/DDBJ databases">
        <authorList>
            <person name="Urmite Genomes"/>
        </authorList>
    </citation>
    <scope>NUCLEOTIDE SEQUENCE [LARGE SCALE GENOMIC DNA]</scope>
    <source>
        <strain evidence="3">CSUR P1867</strain>
    </source>
</reference>
<protein>
    <submittedName>
        <fullName evidence="2">Uncharacterized protein</fullName>
    </submittedName>
</protein>
<evidence type="ECO:0000313" key="3">
    <source>
        <dbReference type="Proteomes" id="UP000183920"/>
    </source>
</evidence>
<keyword evidence="1" id="KW-0812">Transmembrane</keyword>
<name>A0A0G4QC96_9GAMM</name>
<evidence type="ECO:0000256" key="1">
    <source>
        <dbReference type="SAM" id="Phobius"/>
    </source>
</evidence>
<dbReference type="AlphaFoldDB" id="A0A0G4QC96"/>
<organism evidence="2 3">
    <name type="scientific">Proteus penneri</name>
    <dbReference type="NCBI Taxonomy" id="102862"/>
    <lineage>
        <taxon>Bacteria</taxon>
        <taxon>Pseudomonadati</taxon>
        <taxon>Pseudomonadota</taxon>
        <taxon>Gammaproteobacteria</taxon>
        <taxon>Enterobacterales</taxon>
        <taxon>Morganellaceae</taxon>
        <taxon>Proteus</taxon>
    </lineage>
</organism>
<evidence type="ECO:0000313" key="2">
    <source>
        <dbReference type="EMBL" id="CRL63199.1"/>
    </source>
</evidence>
<proteinExistence type="predicted"/>